<sequence>MMTFSFSSLGCWVSLLVASPGFLMWVGAVPYPLRVVPCYLCSFRRLAEDHSKLFQLSRNLIQSPIISNA</sequence>
<proteinExistence type="predicted"/>
<reference evidence="1 2" key="1">
    <citation type="submission" date="2016-12" db="EMBL/GenBank/DDBJ databases">
        <title>The genomes of Aspergillus section Nigri reveals drivers in fungal speciation.</title>
        <authorList>
            <consortium name="DOE Joint Genome Institute"/>
            <person name="Vesth T.C."/>
            <person name="Nybo J."/>
            <person name="Theobald S."/>
            <person name="Brandl J."/>
            <person name="Frisvad J.C."/>
            <person name="Nielsen K.F."/>
            <person name="Lyhne E.K."/>
            <person name="Kogle M.E."/>
            <person name="Kuo A."/>
            <person name="Riley R."/>
            <person name="Clum A."/>
            <person name="Nolan M."/>
            <person name="Lipzen A."/>
            <person name="Salamov A."/>
            <person name="Henrissat B."/>
            <person name="Wiebenga A."/>
            <person name="De Vries R.P."/>
            <person name="Grigoriev I.V."/>
            <person name="Mortensen U.H."/>
            <person name="Andersen M.R."/>
            <person name="Baker S.E."/>
        </authorList>
    </citation>
    <scope>NUCLEOTIDE SEQUENCE [LARGE SCALE GENOMIC DNA]</scope>
    <source>
        <strain evidence="1 2">CBS 117.55</strain>
    </source>
</reference>
<dbReference type="RefSeq" id="XP_025399971.1">
    <property type="nucleotide sequence ID" value="XM_025538990.1"/>
</dbReference>
<gene>
    <name evidence="1" type="ORF">BO70DRAFT_27638</name>
</gene>
<comment type="caution">
    <text evidence="1">The sequence shown here is derived from an EMBL/GenBank/DDBJ whole genome shotgun (WGS) entry which is preliminary data.</text>
</comment>
<name>A0A317WEU4_9EURO</name>
<accession>A0A317WEU4</accession>
<dbReference type="EMBL" id="MSFL01000010">
    <property type="protein sequence ID" value="PWY83528.1"/>
    <property type="molecule type" value="Genomic_DNA"/>
</dbReference>
<dbReference type="Proteomes" id="UP000247233">
    <property type="component" value="Unassembled WGS sequence"/>
</dbReference>
<keyword evidence="2" id="KW-1185">Reference proteome</keyword>
<protein>
    <submittedName>
        <fullName evidence="1">Uncharacterized protein</fullName>
    </submittedName>
</protein>
<dbReference type="VEuPathDB" id="FungiDB:BO70DRAFT_27638"/>
<evidence type="ECO:0000313" key="1">
    <source>
        <dbReference type="EMBL" id="PWY83528.1"/>
    </source>
</evidence>
<dbReference type="AlphaFoldDB" id="A0A317WEU4"/>
<dbReference type="GeneID" id="37061227"/>
<organism evidence="1 2">
    <name type="scientific">Aspergillus heteromorphus CBS 117.55</name>
    <dbReference type="NCBI Taxonomy" id="1448321"/>
    <lineage>
        <taxon>Eukaryota</taxon>
        <taxon>Fungi</taxon>
        <taxon>Dikarya</taxon>
        <taxon>Ascomycota</taxon>
        <taxon>Pezizomycotina</taxon>
        <taxon>Eurotiomycetes</taxon>
        <taxon>Eurotiomycetidae</taxon>
        <taxon>Eurotiales</taxon>
        <taxon>Aspergillaceae</taxon>
        <taxon>Aspergillus</taxon>
        <taxon>Aspergillus subgen. Circumdati</taxon>
    </lineage>
</organism>
<evidence type="ECO:0000313" key="2">
    <source>
        <dbReference type="Proteomes" id="UP000247233"/>
    </source>
</evidence>